<reference evidence="1" key="1">
    <citation type="submission" date="2022-10" db="EMBL/GenBank/DDBJ databases">
        <title>Bacterial isolates recovered from the One Health project in Brazil.</title>
        <authorList>
            <person name="Valiatti T.B."/>
            <person name="Santos F."/>
            <person name="Cayo R."/>
            <person name="Gales A.C."/>
        </authorList>
    </citation>
    <scope>NUCLEOTIDE SEQUENCE</scope>
    <source>
        <strain evidence="1">PVR188</strain>
    </source>
</reference>
<dbReference type="SUPFAM" id="SSF56059">
    <property type="entry name" value="Glutathione synthetase ATP-binding domain-like"/>
    <property type="match status" value="1"/>
</dbReference>
<name>A0AAW6UEN3_PRORE</name>
<dbReference type="RefSeq" id="WP_196724863.1">
    <property type="nucleotide sequence ID" value="NZ_JADSTA010000007.1"/>
</dbReference>
<proteinExistence type="predicted"/>
<gene>
    <name evidence="1" type="ORF">OGX73_13665</name>
</gene>
<organism evidence="1 2">
    <name type="scientific">Providencia rettgeri</name>
    <dbReference type="NCBI Taxonomy" id="587"/>
    <lineage>
        <taxon>Bacteria</taxon>
        <taxon>Pseudomonadati</taxon>
        <taxon>Pseudomonadota</taxon>
        <taxon>Gammaproteobacteria</taxon>
        <taxon>Enterobacterales</taxon>
        <taxon>Morganellaceae</taxon>
        <taxon>Providencia</taxon>
    </lineage>
</organism>
<accession>A0AAW6UEN3</accession>
<evidence type="ECO:0008006" key="3">
    <source>
        <dbReference type="Google" id="ProtNLM"/>
    </source>
</evidence>
<dbReference type="EMBL" id="JAOWIN010000010">
    <property type="protein sequence ID" value="MDI9093668.1"/>
    <property type="molecule type" value="Genomic_DNA"/>
</dbReference>
<dbReference type="InterPro" id="IPR029465">
    <property type="entry name" value="ATPgrasp_TupA"/>
</dbReference>
<dbReference type="AlphaFoldDB" id="A0AAW6UEN3"/>
<protein>
    <recommendedName>
        <fullName evidence="3">Glycosyltransferase</fullName>
    </recommendedName>
</protein>
<evidence type="ECO:0000313" key="2">
    <source>
        <dbReference type="Proteomes" id="UP001159001"/>
    </source>
</evidence>
<dbReference type="Pfam" id="PF14305">
    <property type="entry name" value="ATPgrasp_TupA"/>
    <property type="match status" value="1"/>
</dbReference>
<comment type="caution">
    <text evidence="1">The sequence shown here is derived from an EMBL/GenBank/DDBJ whole genome shotgun (WGS) entry which is preliminary data.</text>
</comment>
<sequence length="281" mass="32868">MNILYKIIEIIPLRLRLQIFYFLKFKKKLNLNSPSLYSEKIQKRKLKLDPKYSLLSDKLAVKNNIKAKIGNEYIIPTIASANSIDEIDFSLLPNSFVIKTNFGSGHNHIEIIKNKNNMNINNVLEKFRKAMSDKYIGSLLGESQYNAIPKKILIEKFIDNSGNDIDDFKFHIFNSKEGFLQIDFDRFSNHKRNLYDLNFNRLDYDLCYTGGTYNLPSKELLENMKNIAFKLSQDFDYVRVDLYLVNNKIYFGEMTFTPGSGFEKFTPSMADNFYGELWVQK</sequence>
<dbReference type="Proteomes" id="UP001159001">
    <property type="component" value="Unassembled WGS sequence"/>
</dbReference>
<evidence type="ECO:0000313" key="1">
    <source>
        <dbReference type="EMBL" id="MDI9093668.1"/>
    </source>
</evidence>